<evidence type="ECO:0000313" key="1">
    <source>
        <dbReference type="EMBL" id="MBD2757110.1"/>
    </source>
</evidence>
<dbReference type="RefSeq" id="WP_191042729.1">
    <property type="nucleotide sequence ID" value="NZ_JACXAA010000017.1"/>
</dbReference>
<evidence type="ECO:0000313" key="2">
    <source>
        <dbReference type="Proteomes" id="UP000653797"/>
    </source>
</evidence>
<organism evidence="1 2">
    <name type="scientific">Spirosoma validum</name>
    <dbReference type="NCBI Taxonomy" id="2771355"/>
    <lineage>
        <taxon>Bacteria</taxon>
        <taxon>Pseudomonadati</taxon>
        <taxon>Bacteroidota</taxon>
        <taxon>Cytophagia</taxon>
        <taxon>Cytophagales</taxon>
        <taxon>Cytophagaceae</taxon>
        <taxon>Spirosoma</taxon>
    </lineage>
</organism>
<gene>
    <name evidence="1" type="ORF">IC230_29800</name>
</gene>
<name>A0A927B7X8_9BACT</name>
<keyword evidence="2" id="KW-1185">Reference proteome</keyword>
<dbReference type="Proteomes" id="UP000653797">
    <property type="component" value="Unassembled WGS sequence"/>
</dbReference>
<accession>A0A927B7X8</accession>
<proteinExistence type="predicted"/>
<sequence length="113" mass="12811">MMNATTKKDLLYAFRKRNTKRRDLLFLHYQEWFESPLTADVLAQKISDDLGIEVGPSIIYHIRSKHKPRRSKLAMKSVGKSVIVSPNPQALAVTVPDLDSLTKQSSLIQFLAS</sequence>
<protein>
    <submittedName>
        <fullName evidence="1">Uncharacterized protein</fullName>
    </submittedName>
</protein>
<dbReference type="AlphaFoldDB" id="A0A927B7X8"/>
<comment type="caution">
    <text evidence="1">The sequence shown here is derived from an EMBL/GenBank/DDBJ whole genome shotgun (WGS) entry which is preliminary data.</text>
</comment>
<dbReference type="EMBL" id="JACXAA010000017">
    <property type="protein sequence ID" value="MBD2757110.1"/>
    <property type="molecule type" value="Genomic_DNA"/>
</dbReference>
<reference evidence="1" key="1">
    <citation type="submission" date="2020-09" db="EMBL/GenBank/DDBJ databases">
        <authorList>
            <person name="Kim M.K."/>
        </authorList>
    </citation>
    <scope>NUCLEOTIDE SEQUENCE</scope>
    <source>
        <strain evidence="1">BT704</strain>
    </source>
</reference>